<dbReference type="InterPro" id="IPR045865">
    <property type="entry name" value="ACT-like_dom_sf"/>
</dbReference>
<dbReference type="PANTHER" id="PTHR21262">
    <property type="entry name" value="GUANOSINE-3',5'-BIS DIPHOSPHATE 3'-PYROPHOSPHOHYDROLASE"/>
    <property type="match status" value="1"/>
</dbReference>
<keyword evidence="8" id="KW-0808">Transferase</keyword>
<dbReference type="EMBL" id="JACHLP010000001">
    <property type="protein sequence ID" value="MBB4841927.1"/>
    <property type="molecule type" value="Genomic_DNA"/>
</dbReference>
<dbReference type="Proteomes" id="UP000562027">
    <property type="component" value="Unassembled WGS sequence"/>
</dbReference>
<dbReference type="InterPro" id="IPR004811">
    <property type="entry name" value="RelA/Spo_fam"/>
</dbReference>
<dbReference type="InterPro" id="IPR033655">
    <property type="entry name" value="TGS_RelA/SpoT"/>
</dbReference>
<dbReference type="Gene3D" id="3.30.70.260">
    <property type="match status" value="1"/>
</dbReference>
<evidence type="ECO:0000256" key="5">
    <source>
        <dbReference type="RuleBase" id="RU003847"/>
    </source>
</evidence>
<dbReference type="GO" id="GO:0015949">
    <property type="term" value="P:nucleobase-containing small molecule interconversion"/>
    <property type="evidence" value="ECO:0007669"/>
    <property type="project" value="UniProtKB-ARBA"/>
</dbReference>
<comment type="function">
    <text evidence="5">In eubacteria ppGpp (guanosine 3'-diphosphate 5'-diphosphate) is a mediator of the stringent response that coordinates a variety of cellular activities in response to changes in nutritional abundance.</text>
</comment>
<dbReference type="GO" id="GO:0008893">
    <property type="term" value="F:guanosine-3',5'-bis(diphosphate) 3'-diphosphatase activity"/>
    <property type="evidence" value="ECO:0007669"/>
    <property type="project" value="TreeGrafter"/>
</dbReference>
<comment type="caution">
    <text evidence="8">The sequence shown here is derived from an EMBL/GenBank/DDBJ whole genome shotgun (WGS) entry which is preliminary data.</text>
</comment>
<gene>
    <name evidence="8" type="ORF">HNP55_000422</name>
</gene>
<evidence type="ECO:0000256" key="2">
    <source>
        <dbReference type="ARBA" id="ARBA00029754"/>
    </source>
</evidence>
<name>A0A840L977_9BURK</name>
<dbReference type="CDD" id="cd05399">
    <property type="entry name" value="NT_Rel-Spo_like"/>
    <property type="match status" value="1"/>
</dbReference>
<dbReference type="InterPro" id="IPR043519">
    <property type="entry name" value="NT_sf"/>
</dbReference>
<dbReference type="SUPFAM" id="SSF81271">
    <property type="entry name" value="TGS-like"/>
    <property type="match status" value="1"/>
</dbReference>
<dbReference type="SMART" id="SM00954">
    <property type="entry name" value="RelA_SpoT"/>
    <property type="match status" value="1"/>
</dbReference>
<reference evidence="8 9" key="1">
    <citation type="submission" date="2020-08" db="EMBL/GenBank/DDBJ databases">
        <title>Functional genomics of gut bacteria from endangered species of beetles.</title>
        <authorList>
            <person name="Carlos-Shanley C."/>
        </authorList>
    </citation>
    <scope>NUCLEOTIDE SEQUENCE [LARGE SCALE GENOMIC DNA]</scope>
    <source>
        <strain evidence="8 9">S00239</strain>
    </source>
</reference>
<dbReference type="Gene3D" id="3.30.460.10">
    <property type="entry name" value="Beta Polymerase, domain 2"/>
    <property type="match status" value="1"/>
</dbReference>
<dbReference type="CDD" id="cd01668">
    <property type="entry name" value="TGS_RSH"/>
    <property type="match status" value="1"/>
</dbReference>
<dbReference type="CDD" id="cd04876">
    <property type="entry name" value="ACT_RelA-SpoT"/>
    <property type="match status" value="1"/>
</dbReference>
<evidence type="ECO:0000313" key="9">
    <source>
        <dbReference type="Proteomes" id="UP000562027"/>
    </source>
</evidence>
<dbReference type="PANTHER" id="PTHR21262:SF31">
    <property type="entry name" value="GTP PYROPHOSPHOKINASE"/>
    <property type="match status" value="1"/>
</dbReference>
<organism evidence="8 9">
    <name type="scientific">Roseateles oligotrophus</name>
    <dbReference type="NCBI Taxonomy" id="1769250"/>
    <lineage>
        <taxon>Bacteria</taxon>
        <taxon>Pseudomonadati</taxon>
        <taxon>Pseudomonadota</taxon>
        <taxon>Betaproteobacteria</taxon>
        <taxon>Burkholderiales</taxon>
        <taxon>Sphaerotilaceae</taxon>
        <taxon>Roseateles</taxon>
    </lineage>
</organism>
<feature type="domain" description="ACT" evidence="6">
    <location>
        <begin position="698"/>
        <end position="773"/>
    </location>
</feature>
<dbReference type="PROSITE" id="PS51880">
    <property type="entry name" value="TGS"/>
    <property type="match status" value="1"/>
</dbReference>
<dbReference type="Gene3D" id="3.10.20.30">
    <property type="match status" value="1"/>
</dbReference>
<dbReference type="InterPro" id="IPR007685">
    <property type="entry name" value="RelA_SpoT"/>
</dbReference>
<sequence length="773" mass="83797">MNRSLAGEPWAGNAAQEAAPIVALLDVDLPGCGADAAPDACPAPAREANPVLRARAFAEPLLSAQLLDTGEEALAHADGVAAILAGIGAAPSMQAAAYLVYAGDFLAKPEEVVAKAFGESYASLVTHTRRLVQIQRAAREAKVEAQQRGEQTERVRKMLLAFSRDLRVVLLRLASRLQTLRYFAQSKQPCPGTLATESQQVFAPLANRLGIWQIKWEIEDLSFRFLQPEAYKDLAKALLETRVRREQAVEDARQALQQGLAAQGIQAQVQGRPKHLYSIFKKMQGKGLDLSRVFDLRALRIVVPDLTSCYAALSWLHEAYTPVAGEFDDYIARPKPNGYQSLHTVVLGADGRAMEVQIRTQAMHEHAEHGVAAHWAYKEAGTKGYAGVSAAGDFEEQVAQARKAVLRQLLAWERDLVEGQSQGQAADAALFDERIYVFTPQASIVELSAGATPVDFAYAVHTDLGHRCRGAKVDGVMVQLNTPLQSGQTVEITAAKEGGPSLDWLNTEAGYLRSQRSRAKVRAWFNVLAQAQTIARGREAVEKLLQREGKTVIKLEDLAGRLGFKNADALFEVVGKDEYSLRNIELLLRPTVQEPLSDEALAQRVSKGGGSGAPRGGVLVVGVDSLLTNLARCCRPAPPDAIGGYVTRGKGVAIHRIDCINFRQMAQRAAERVIDVTWGGADYGSGPAGKGAPLYPVDVIVESSDRQGLLRDVLEVLAKEKMNVTAVNTQSLKQSKGETAWMNFTVEVADSGRLAQVLRSVSQVAGVRSARRK</sequence>
<dbReference type="Pfam" id="PF02824">
    <property type="entry name" value="TGS"/>
    <property type="match status" value="1"/>
</dbReference>
<dbReference type="FunFam" id="3.10.20.30:FF:000002">
    <property type="entry name" value="GTP pyrophosphokinase (RelA/SpoT)"/>
    <property type="match status" value="1"/>
</dbReference>
<keyword evidence="9" id="KW-1185">Reference proteome</keyword>
<protein>
    <recommendedName>
        <fullName evidence="1">GTP pyrophosphokinase</fullName>
    </recommendedName>
    <alternativeName>
        <fullName evidence="3">(p)ppGpp synthase</fullName>
    </alternativeName>
    <alternativeName>
        <fullName evidence="2">ATP:GTP 3'-pyrophosphotransferase</fullName>
    </alternativeName>
    <alternativeName>
        <fullName evidence="4">ppGpp synthase I</fullName>
    </alternativeName>
</protein>
<dbReference type="GO" id="GO:0008728">
    <property type="term" value="F:GTP diphosphokinase activity"/>
    <property type="evidence" value="ECO:0007669"/>
    <property type="project" value="TreeGrafter"/>
</dbReference>
<dbReference type="AlphaFoldDB" id="A0A840L977"/>
<comment type="similarity">
    <text evidence="5">Belongs to the relA/spoT family.</text>
</comment>
<dbReference type="SUPFAM" id="SSF81301">
    <property type="entry name" value="Nucleotidyltransferase"/>
    <property type="match status" value="1"/>
</dbReference>
<dbReference type="Gene3D" id="1.10.3210.10">
    <property type="entry name" value="Hypothetical protein af1432"/>
    <property type="match status" value="1"/>
</dbReference>
<dbReference type="GO" id="GO:0042594">
    <property type="term" value="P:response to starvation"/>
    <property type="evidence" value="ECO:0007669"/>
    <property type="project" value="TreeGrafter"/>
</dbReference>
<dbReference type="SUPFAM" id="SSF109604">
    <property type="entry name" value="HD-domain/PDEase-like"/>
    <property type="match status" value="1"/>
</dbReference>
<evidence type="ECO:0000256" key="4">
    <source>
        <dbReference type="ARBA" id="ARBA00033308"/>
    </source>
</evidence>
<dbReference type="FunFam" id="3.30.460.10:FF:000001">
    <property type="entry name" value="GTP pyrophosphokinase RelA"/>
    <property type="match status" value="1"/>
</dbReference>
<dbReference type="InterPro" id="IPR004095">
    <property type="entry name" value="TGS"/>
</dbReference>
<evidence type="ECO:0000259" key="7">
    <source>
        <dbReference type="PROSITE" id="PS51880"/>
    </source>
</evidence>
<proteinExistence type="inferred from homology"/>
<dbReference type="GO" id="GO:0015969">
    <property type="term" value="P:guanosine tetraphosphate metabolic process"/>
    <property type="evidence" value="ECO:0007669"/>
    <property type="project" value="InterPro"/>
</dbReference>
<dbReference type="InterPro" id="IPR012675">
    <property type="entry name" value="Beta-grasp_dom_sf"/>
</dbReference>
<dbReference type="Pfam" id="PF04607">
    <property type="entry name" value="RelA_SpoT"/>
    <property type="match status" value="1"/>
</dbReference>
<evidence type="ECO:0000256" key="3">
    <source>
        <dbReference type="ARBA" id="ARBA00032407"/>
    </source>
</evidence>
<evidence type="ECO:0000313" key="8">
    <source>
        <dbReference type="EMBL" id="MBB4841927.1"/>
    </source>
</evidence>
<dbReference type="GO" id="GO:0005886">
    <property type="term" value="C:plasma membrane"/>
    <property type="evidence" value="ECO:0007669"/>
    <property type="project" value="TreeGrafter"/>
</dbReference>
<dbReference type="Pfam" id="PF13291">
    <property type="entry name" value="ACT_4"/>
    <property type="match status" value="1"/>
</dbReference>
<accession>A0A840L977</accession>
<dbReference type="NCBIfam" id="TIGR00691">
    <property type="entry name" value="spoT_relA"/>
    <property type="match status" value="1"/>
</dbReference>
<dbReference type="PROSITE" id="PS51671">
    <property type="entry name" value="ACT"/>
    <property type="match status" value="1"/>
</dbReference>
<dbReference type="GO" id="GO:0016301">
    <property type="term" value="F:kinase activity"/>
    <property type="evidence" value="ECO:0007669"/>
    <property type="project" value="UniProtKB-KW"/>
</dbReference>
<evidence type="ECO:0000259" key="6">
    <source>
        <dbReference type="PROSITE" id="PS51671"/>
    </source>
</evidence>
<dbReference type="SUPFAM" id="SSF55021">
    <property type="entry name" value="ACT-like"/>
    <property type="match status" value="1"/>
</dbReference>
<dbReference type="InterPro" id="IPR012676">
    <property type="entry name" value="TGS-like"/>
</dbReference>
<dbReference type="InterPro" id="IPR002912">
    <property type="entry name" value="ACT_dom"/>
</dbReference>
<keyword evidence="8" id="KW-0418">Kinase</keyword>
<evidence type="ECO:0000256" key="1">
    <source>
        <dbReference type="ARBA" id="ARBA00019852"/>
    </source>
</evidence>
<dbReference type="Pfam" id="PF13328">
    <property type="entry name" value="HD_4"/>
    <property type="match status" value="1"/>
</dbReference>
<feature type="domain" description="TGS" evidence="7">
    <location>
        <begin position="433"/>
        <end position="494"/>
    </location>
</feature>